<gene>
    <name evidence="2" type="ORF">E2562_010224</name>
</gene>
<organism evidence="2 3">
    <name type="scientific">Oryza meyeriana var. granulata</name>
    <dbReference type="NCBI Taxonomy" id="110450"/>
    <lineage>
        <taxon>Eukaryota</taxon>
        <taxon>Viridiplantae</taxon>
        <taxon>Streptophyta</taxon>
        <taxon>Embryophyta</taxon>
        <taxon>Tracheophyta</taxon>
        <taxon>Spermatophyta</taxon>
        <taxon>Magnoliopsida</taxon>
        <taxon>Liliopsida</taxon>
        <taxon>Poales</taxon>
        <taxon>Poaceae</taxon>
        <taxon>BOP clade</taxon>
        <taxon>Oryzoideae</taxon>
        <taxon>Oryzeae</taxon>
        <taxon>Oryzinae</taxon>
        <taxon>Oryza</taxon>
        <taxon>Oryza meyeriana</taxon>
    </lineage>
</organism>
<dbReference type="AlphaFoldDB" id="A0A6G1EIG3"/>
<evidence type="ECO:0000256" key="1">
    <source>
        <dbReference type="SAM" id="MobiDB-lite"/>
    </source>
</evidence>
<comment type="caution">
    <text evidence="2">The sequence shown here is derived from an EMBL/GenBank/DDBJ whole genome shotgun (WGS) entry which is preliminary data.</text>
</comment>
<protein>
    <recommendedName>
        <fullName evidence="4">DUF834 domain-containing protein</fullName>
    </recommendedName>
</protein>
<keyword evidence="3" id="KW-1185">Reference proteome</keyword>
<name>A0A6G1EIG3_9ORYZ</name>
<evidence type="ECO:0000313" key="2">
    <source>
        <dbReference type="EMBL" id="KAF0924620.1"/>
    </source>
</evidence>
<dbReference type="Proteomes" id="UP000479710">
    <property type="component" value="Unassembled WGS sequence"/>
</dbReference>
<evidence type="ECO:0008006" key="4">
    <source>
        <dbReference type="Google" id="ProtNLM"/>
    </source>
</evidence>
<accession>A0A6G1EIG3</accession>
<reference evidence="2 3" key="1">
    <citation type="submission" date="2019-11" db="EMBL/GenBank/DDBJ databases">
        <title>Whole genome sequence of Oryza granulata.</title>
        <authorList>
            <person name="Li W."/>
        </authorList>
    </citation>
    <scope>NUCLEOTIDE SEQUENCE [LARGE SCALE GENOMIC DNA]</scope>
    <source>
        <strain evidence="3">cv. Menghai</strain>
        <tissue evidence="2">Leaf</tissue>
    </source>
</reference>
<proteinExistence type="predicted"/>
<evidence type="ECO:0000313" key="3">
    <source>
        <dbReference type="Proteomes" id="UP000479710"/>
    </source>
</evidence>
<feature type="region of interest" description="Disordered" evidence="1">
    <location>
        <begin position="119"/>
        <end position="165"/>
    </location>
</feature>
<dbReference type="EMBL" id="SPHZ02000003">
    <property type="protein sequence ID" value="KAF0924620.1"/>
    <property type="molecule type" value="Genomic_DNA"/>
</dbReference>
<sequence length="182" mass="18779">MARIGLGFWICGSDQSKAEWTVGIQFHRINGQDQGTTKSTAEIDGLGTTGMPCGTHVAATRWRRGRDGADVAANEIGHTGEESGHAGQAGQTACGLMVAGGYHPARWRARGAVGRRVGWQGPHRAGGGVSEHEKREGSSAARWFGGGGARDVGEEWPSVSSGGKEMAAGDLLDAVKLAGATA</sequence>